<dbReference type="GeneID" id="64102856"/>
<reference evidence="2" key="1">
    <citation type="submission" date="2016-10" db="EMBL/GenBank/DDBJ databases">
        <authorList>
            <person name="Varghese N."/>
        </authorList>
    </citation>
    <scope>NUCLEOTIDE SEQUENCE [LARGE SCALE GENOMIC DNA]</scope>
    <source>
        <strain evidence="2">92MFCol6.1</strain>
    </source>
</reference>
<evidence type="ECO:0000313" key="2">
    <source>
        <dbReference type="Proteomes" id="UP000191133"/>
    </source>
</evidence>
<name>A0A1W1H2V2_9GAMM</name>
<accession>A0A1W1H2V2</accession>
<dbReference type="InterPro" id="IPR014859">
    <property type="entry name" value="Phage_TAC_4"/>
</dbReference>
<gene>
    <name evidence="1" type="ORF">SAMN04488690_3685</name>
</gene>
<dbReference type="AlphaFoldDB" id="A0A1W1H2V2"/>
<proteinExistence type="predicted"/>
<organism evidence="1 2">
    <name type="scientific">Stenotrophomonas indicatrix</name>
    <dbReference type="NCBI Taxonomy" id="2045451"/>
    <lineage>
        <taxon>Bacteria</taxon>
        <taxon>Pseudomonadati</taxon>
        <taxon>Pseudomonadota</taxon>
        <taxon>Gammaproteobacteria</taxon>
        <taxon>Lysobacterales</taxon>
        <taxon>Lysobacteraceae</taxon>
        <taxon>Stenotrophomonas</taxon>
    </lineage>
</organism>
<dbReference type="Proteomes" id="UP000191133">
    <property type="component" value="Unassembled WGS sequence"/>
</dbReference>
<evidence type="ECO:0000313" key="1">
    <source>
        <dbReference type="EMBL" id="SLM25930.1"/>
    </source>
</evidence>
<dbReference type="Pfam" id="PF08748">
    <property type="entry name" value="Phage_TAC_4"/>
    <property type="match status" value="1"/>
</dbReference>
<protein>
    <submittedName>
        <fullName evidence="1">Phage tail assembly chaperone</fullName>
    </submittedName>
</protein>
<dbReference type="RefSeq" id="WP_025875726.1">
    <property type="nucleotide sequence ID" value="NZ_CBXW010000008.1"/>
</dbReference>
<dbReference type="EMBL" id="FWEU01000005">
    <property type="protein sequence ID" value="SLM25930.1"/>
    <property type="molecule type" value="Genomic_DNA"/>
</dbReference>
<sequence>MFQVKAPESFKSTLTIVGHGREQKLNLTYRHLPVADYAQLLERLAEEELSVAQAILDIVVDWDADVALDTAGVELALQQQAGLDGAIIGGYTQALQVARKGN</sequence>